<dbReference type="Pfam" id="PF00578">
    <property type="entry name" value="AhpC-TSA"/>
    <property type="match status" value="1"/>
</dbReference>
<feature type="signal peptide" evidence="6">
    <location>
        <begin position="1"/>
        <end position="23"/>
    </location>
</feature>
<evidence type="ECO:0000259" key="7">
    <source>
        <dbReference type="PROSITE" id="PS51352"/>
    </source>
</evidence>
<dbReference type="SUPFAM" id="SSF52833">
    <property type="entry name" value="Thioredoxin-like"/>
    <property type="match status" value="1"/>
</dbReference>
<dbReference type="Gene3D" id="3.40.30.10">
    <property type="entry name" value="Glutaredoxin"/>
    <property type="match status" value="1"/>
</dbReference>
<evidence type="ECO:0000256" key="6">
    <source>
        <dbReference type="SAM" id="SignalP"/>
    </source>
</evidence>
<gene>
    <name evidence="8" type="ORF">DQ226_07175</name>
</gene>
<evidence type="ECO:0000256" key="2">
    <source>
        <dbReference type="ARBA" id="ARBA00022748"/>
    </source>
</evidence>
<dbReference type="InterPro" id="IPR000866">
    <property type="entry name" value="AhpC/TSA"/>
</dbReference>
<sequence>MGSIRAIGFRARLWAALCAGALALSGCGSGTDAVAQGGTFEFVSPDGQLEIHYPEEERKPVAELAGPDLLDPDQTIGLADYKGEVVILNTWGQWCGPCRTEVDDLQRLQEEFESQGATVLGINVRDPNRDKPVDFVRDNGLTYPSIWDPSNAAVGALRGFPTSIVPTTLVLDRQHRVAAVYLAAVTDYQLRDVIAELVADEESATP</sequence>
<dbReference type="GO" id="GO:0030313">
    <property type="term" value="C:cell envelope"/>
    <property type="evidence" value="ECO:0007669"/>
    <property type="project" value="UniProtKB-SubCell"/>
</dbReference>
<feature type="chain" id="PRO_5038574261" evidence="6">
    <location>
        <begin position="24"/>
        <end position="206"/>
    </location>
</feature>
<dbReference type="PROSITE" id="PS51352">
    <property type="entry name" value="THIOREDOXIN_2"/>
    <property type="match status" value="1"/>
</dbReference>
<dbReference type="PANTHER" id="PTHR42852">
    <property type="entry name" value="THIOL:DISULFIDE INTERCHANGE PROTEIN DSBE"/>
    <property type="match status" value="1"/>
</dbReference>
<dbReference type="EMBL" id="QNTT01000014">
    <property type="protein sequence ID" value="RBA37335.1"/>
    <property type="molecule type" value="Genomic_DNA"/>
</dbReference>
<dbReference type="AlphaFoldDB" id="A0A365PB30"/>
<keyword evidence="5" id="KW-0676">Redox-active center</keyword>
<protein>
    <submittedName>
        <fullName evidence="8">TlpA family protein disulfide reductase</fullName>
    </submittedName>
</protein>
<keyword evidence="6" id="KW-0732">Signal</keyword>
<comment type="subcellular location">
    <subcellularLocation>
        <location evidence="1">Cell envelope</location>
    </subcellularLocation>
</comment>
<comment type="caution">
    <text evidence="8">The sequence shown here is derived from an EMBL/GenBank/DDBJ whole genome shotgun (WGS) entry which is preliminary data.</text>
</comment>
<evidence type="ECO:0000256" key="5">
    <source>
        <dbReference type="ARBA" id="ARBA00023284"/>
    </source>
</evidence>
<dbReference type="GO" id="GO:0016491">
    <property type="term" value="F:oxidoreductase activity"/>
    <property type="evidence" value="ECO:0007669"/>
    <property type="project" value="InterPro"/>
</dbReference>
<dbReference type="InterPro" id="IPR036249">
    <property type="entry name" value="Thioredoxin-like_sf"/>
</dbReference>
<feature type="domain" description="Thioredoxin" evidence="7">
    <location>
        <begin position="53"/>
        <end position="199"/>
    </location>
</feature>
<evidence type="ECO:0000256" key="3">
    <source>
        <dbReference type="ARBA" id="ARBA00022968"/>
    </source>
</evidence>
<dbReference type="GO" id="GO:0016209">
    <property type="term" value="F:antioxidant activity"/>
    <property type="evidence" value="ECO:0007669"/>
    <property type="project" value="InterPro"/>
</dbReference>
<name>A0A365PB30_9ACTN</name>
<evidence type="ECO:0000256" key="4">
    <source>
        <dbReference type="ARBA" id="ARBA00023157"/>
    </source>
</evidence>
<evidence type="ECO:0000313" key="8">
    <source>
        <dbReference type="EMBL" id="RBA37335.1"/>
    </source>
</evidence>
<evidence type="ECO:0000256" key="1">
    <source>
        <dbReference type="ARBA" id="ARBA00004196"/>
    </source>
</evidence>
<dbReference type="CDD" id="cd02966">
    <property type="entry name" value="TlpA_like_family"/>
    <property type="match status" value="1"/>
</dbReference>
<dbReference type="InterPro" id="IPR050553">
    <property type="entry name" value="Thioredoxin_ResA/DsbE_sf"/>
</dbReference>
<keyword evidence="4" id="KW-1015">Disulfide bond</keyword>
<dbReference type="PANTHER" id="PTHR42852:SF6">
    <property type="entry name" value="THIOL:DISULFIDE INTERCHANGE PROTEIN DSBE"/>
    <property type="match status" value="1"/>
</dbReference>
<dbReference type="Proteomes" id="UP000252187">
    <property type="component" value="Unassembled WGS sequence"/>
</dbReference>
<accession>A0A365PB30</accession>
<keyword evidence="3" id="KW-0735">Signal-anchor</keyword>
<reference evidence="8 9" key="1">
    <citation type="submission" date="2018-06" db="EMBL/GenBank/DDBJ databases">
        <title>Whole genome sequencing of four bacterial strains from South Shetland trench revealing bio-synthetic gene clusters.</title>
        <authorList>
            <person name="Abdel-Mageed W.M."/>
            <person name="Lehri B."/>
            <person name="Jarmusch S.A."/>
            <person name="Miranda K."/>
            <person name="Goodfellow M."/>
            <person name="Jaspars M."/>
            <person name="Karlyshev A.V."/>
        </authorList>
    </citation>
    <scope>NUCLEOTIDE SEQUENCE [LARGE SCALE GENOMIC DNA]</scope>
    <source>
        <strain evidence="8 9">SST1</strain>
    </source>
</reference>
<proteinExistence type="predicted"/>
<dbReference type="InterPro" id="IPR013766">
    <property type="entry name" value="Thioredoxin_domain"/>
</dbReference>
<keyword evidence="3" id="KW-0812">Transmembrane</keyword>
<dbReference type="GO" id="GO:0017004">
    <property type="term" value="P:cytochrome complex assembly"/>
    <property type="evidence" value="ECO:0007669"/>
    <property type="project" value="UniProtKB-KW"/>
</dbReference>
<keyword evidence="2" id="KW-0201">Cytochrome c-type biogenesis</keyword>
<dbReference type="PROSITE" id="PS51257">
    <property type="entry name" value="PROKAR_LIPOPROTEIN"/>
    <property type="match status" value="1"/>
</dbReference>
<organism evidence="8 9">
    <name type="scientific">Dietzia maris</name>
    <dbReference type="NCBI Taxonomy" id="37915"/>
    <lineage>
        <taxon>Bacteria</taxon>
        <taxon>Bacillati</taxon>
        <taxon>Actinomycetota</taxon>
        <taxon>Actinomycetes</taxon>
        <taxon>Mycobacteriales</taxon>
        <taxon>Dietziaceae</taxon>
        <taxon>Dietzia</taxon>
    </lineage>
</organism>
<evidence type="ECO:0000313" key="9">
    <source>
        <dbReference type="Proteomes" id="UP000252187"/>
    </source>
</evidence>